<dbReference type="Proteomes" id="UP000178606">
    <property type="component" value="Unassembled WGS sequence"/>
</dbReference>
<dbReference type="PANTHER" id="PTHR43177:SF3">
    <property type="entry name" value="PROTEIN NRFC HOMOLOG"/>
    <property type="match status" value="1"/>
</dbReference>
<keyword evidence="3" id="KW-0408">Iron</keyword>
<organism evidence="6 7">
    <name type="scientific">Handelsmanbacteria sp. (strain RIFCSPLOWO2_12_FULL_64_10)</name>
    <dbReference type="NCBI Taxonomy" id="1817868"/>
    <lineage>
        <taxon>Bacteria</taxon>
        <taxon>Candidatus Handelsmaniibacteriota</taxon>
    </lineage>
</organism>
<dbReference type="PROSITE" id="PS51379">
    <property type="entry name" value="4FE4S_FER_2"/>
    <property type="match status" value="3"/>
</dbReference>
<gene>
    <name evidence="6" type="ORF">A3F84_27855</name>
</gene>
<name>A0A1F6C4B9_HANXR</name>
<sequence length="257" mass="27966">MTAKEKNGKRVRYGMVIDVDRCTGCGACMIACAVENNVPSTPPGAPVSRALHALRVYRAGGGPGADGVAFFPVSCQHCEAHTPCVSVCPQNAVELDPKTGIVSQVASRCLGCRYCMAACPYHARSFNWWDPTWPKGMEQALNPDVSPRMRGVVEKCNFCHGRLHAARAQAADEGRRDLRPDEFQPACVEACPTGAMVFGDLADEGSEVARLARSPAAFRLLERLGTEPKVYYLSKRPWVRQLGQASLQRRAEENTDG</sequence>
<evidence type="ECO:0000256" key="4">
    <source>
        <dbReference type="ARBA" id="ARBA00023014"/>
    </source>
</evidence>
<protein>
    <submittedName>
        <fullName evidence="6">Molybdopterin oxidoreductase</fullName>
    </submittedName>
</protein>
<keyword evidence="1" id="KW-0004">4Fe-4S</keyword>
<evidence type="ECO:0000256" key="2">
    <source>
        <dbReference type="ARBA" id="ARBA00022723"/>
    </source>
</evidence>
<dbReference type="SUPFAM" id="SSF54862">
    <property type="entry name" value="4Fe-4S ferredoxins"/>
    <property type="match status" value="1"/>
</dbReference>
<reference evidence="6 7" key="1">
    <citation type="journal article" date="2016" name="Nat. Commun.">
        <title>Thousands of microbial genomes shed light on interconnected biogeochemical processes in an aquifer system.</title>
        <authorList>
            <person name="Anantharaman K."/>
            <person name="Brown C.T."/>
            <person name="Hug L.A."/>
            <person name="Sharon I."/>
            <person name="Castelle C.J."/>
            <person name="Probst A.J."/>
            <person name="Thomas B.C."/>
            <person name="Singh A."/>
            <person name="Wilkins M.J."/>
            <person name="Karaoz U."/>
            <person name="Brodie E.L."/>
            <person name="Williams K.H."/>
            <person name="Hubbard S.S."/>
            <person name="Banfield J.F."/>
        </authorList>
    </citation>
    <scope>NUCLEOTIDE SEQUENCE [LARGE SCALE GENOMIC DNA]</scope>
    <source>
        <strain evidence="7">RIFCSPLOWO2_12_FULL_64_10</strain>
    </source>
</reference>
<dbReference type="InterPro" id="IPR050954">
    <property type="entry name" value="ET_IronSulfur_Cluster-Binding"/>
</dbReference>
<keyword evidence="4" id="KW-0411">Iron-sulfur</keyword>
<dbReference type="Pfam" id="PF12797">
    <property type="entry name" value="Fer4_2"/>
    <property type="match status" value="1"/>
</dbReference>
<evidence type="ECO:0000313" key="6">
    <source>
        <dbReference type="EMBL" id="OGG44025.1"/>
    </source>
</evidence>
<dbReference type="InterPro" id="IPR017900">
    <property type="entry name" value="4Fe4S_Fe_S_CS"/>
</dbReference>
<evidence type="ECO:0000259" key="5">
    <source>
        <dbReference type="PROSITE" id="PS51379"/>
    </source>
</evidence>
<dbReference type="AlphaFoldDB" id="A0A1F6C4B9"/>
<dbReference type="Gene3D" id="3.30.70.20">
    <property type="match status" value="2"/>
</dbReference>
<evidence type="ECO:0000256" key="3">
    <source>
        <dbReference type="ARBA" id="ARBA00023004"/>
    </source>
</evidence>
<feature type="domain" description="4Fe-4S ferredoxin-type" evidence="5">
    <location>
        <begin position="100"/>
        <end position="129"/>
    </location>
</feature>
<evidence type="ECO:0000313" key="7">
    <source>
        <dbReference type="Proteomes" id="UP000178606"/>
    </source>
</evidence>
<accession>A0A1F6C4B9</accession>
<dbReference type="GO" id="GO:0051539">
    <property type="term" value="F:4 iron, 4 sulfur cluster binding"/>
    <property type="evidence" value="ECO:0007669"/>
    <property type="project" value="UniProtKB-KW"/>
</dbReference>
<evidence type="ECO:0000256" key="1">
    <source>
        <dbReference type="ARBA" id="ARBA00022485"/>
    </source>
</evidence>
<feature type="domain" description="4Fe-4S ferredoxin-type" evidence="5">
    <location>
        <begin position="13"/>
        <end position="43"/>
    </location>
</feature>
<comment type="caution">
    <text evidence="6">The sequence shown here is derived from an EMBL/GenBank/DDBJ whole genome shotgun (WGS) entry which is preliminary data.</text>
</comment>
<dbReference type="Pfam" id="PF13247">
    <property type="entry name" value="Fer4_11"/>
    <property type="match status" value="1"/>
</dbReference>
<dbReference type="PROSITE" id="PS00198">
    <property type="entry name" value="4FE4S_FER_1"/>
    <property type="match status" value="1"/>
</dbReference>
<dbReference type="CDD" id="cd10551">
    <property type="entry name" value="PsrB"/>
    <property type="match status" value="1"/>
</dbReference>
<dbReference type="GO" id="GO:0046872">
    <property type="term" value="F:metal ion binding"/>
    <property type="evidence" value="ECO:0007669"/>
    <property type="project" value="UniProtKB-KW"/>
</dbReference>
<keyword evidence="2" id="KW-0479">Metal-binding</keyword>
<dbReference type="InterPro" id="IPR017896">
    <property type="entry name" value="4Fe4S_Fe-S-bd"/>
</dbReference>
<dbReference type="EMBL" id="MFKF01000418">
    <property type="protein sequence ID" value="OGG44025.1"/>
    <property type="molecule type" value="Genomic_DNA"/>
</dbReference>
<proteinExistence type="predicted"/>
<feature type="domain" description="4Fe-4S ferredoxin-type" evidence="5">
    <location>
        <begin position="66"/>
        <end position="98"/>
    </location>
</feature>
<dbReference type="PANTHER" id="PTHR43177">
    <property type="entry name" value="PROTEIN NRFC"/>
    <property type="match status" value="1"/>
</dbReference>